<dbReference type="InterPro" id="IPR002641">
    <property type="entry name" value="PNPLA_dom"/>
</dbReference>
<comment type="caution">
    <text evidence="6">The sequence shown here is derived from an EMBL/GenBank/DDBJ whole genome shotgun (WGS) entry which is preliminary data.</text>
</comment>
<dbReference type="Gene3D" id="3.40.1090.10">
    <property type="entry name" value="Cytosolic phospholipase A2 catalytic domain"/>
    <property type="match status" value="1"/>
</dbReference>
<dbReference type="EMBL" id="JAGTJS010000003">
    <property type="protein sequence ID" value="KAH7273059.1"/>
    <property type="molecule type" value="Genomic_DNA"/>
</dbReference>
<keyword evidence="1 4" id="KW-0378">Hydrolase</keyword>
<evidence type="ECO:0000259" key="5">
    <source>
        <dbReference type="PROSITE" id="PS51635"/>
    </source>
</evidence>
<evidence type="ECO:0000256" key="4">
    <source>
        <dbReference type="PROSITE-ProRule" id="PRU01161"/>
    </source>
</evidence>
<dbReference type="Pfam" id="PF01734">
    <property type="entry name" value="Patatin"/>
    <property type="match status" value="1"/>
</dbReference>
<protein>
    <submittedName>
        <fullName evidence="6">Acyl transferase/acyl hydrolase/lysophospholipase</fullName>
    </submittedName>
</protein>
<dbReference type="AlphaFoldDB" id="A0A9P9L2J9"/>
<dbReference type="GO" id="GO:0016042">
    <property type="term" value="P:lipid catabolic process"/>
    <property type="evidence" value="ECO:0007669"/>
    <property type="project" value="UniProtKB-UniRule"/>
</dbReference>
<feature type="short sequence motif" description="GXGXXG" evidence="4">
    <location>
        <begin position="12"/>
        <end position="17"/>
    </location>
</feature>
<organism evidence="6 7">
    <name type="scientific">Fusarium solani</name>
    <name type="common">Filamentous fungus</name>
    <dbReference type="NCBI Taxonomy" id="169388"/>
    <lineage>
        <taxon>Eukaryota</taxon>
        <taxon>Fungi</taxon>
        <taxon>Dikarya</taxon>
        <taxon>Ascomycota</taxon>
        <taxon>Pezizomycotina</taxon>
        <taxon>Sordariomycetes</taxon>
        <taxon>Hypocreomycetidae</taxon>
        <taxon>Hypocreales</taxon>
        <taxon>Nectriaceae</taxon>
        <taxon>Fusarium</taxon>
        <taxon>Fusarium solani species complex</taxon>
    </lineage>
</organism>
<evidence type="ECO:0000256" key="2">
    <source>
        <dbReference type="ARBA" id="ARBA00022963"/>
    </source>
</evidence>
<keyword evidence="6" id="KW-0808">Transferase</keyword>
<keyword evidence="3 4" id="KW-0443">Lipid metabolism</keyword>
<comment type="caution">
    <text evidence="4">Lacks conserved residue(s) required for the propagation of feature annotation.</text>
</comment>
<dbReference type="Proteomes" id="UP000736672">
    <property type="component" value="Unassembled WGS sequence"/>
</dbReference>
<dbReference type="GO" id="GO:0047499">
    <property type="term" value="F:calcium-independent phospholipase A2 activity"/>
    <property type="evidence" value="ECO:0007669"/>
    <property type="project" value="TreeGrafter"/>
</dbReference>
<dbReference type="SUPFAM" id="SSF52151">
    <property type="entry name" value="FabD/lysophospholipase-like"/>
    <property type="match status" value="1"/>
</dbReference>
<feature type="short sequence motif" description="GXSXG" evidence="4">
    <location>
        <begin position="52"/>
        <end position="56"/>
    </location>
</feature>
<dbReference type="GO" id="GO:0046486">
    <property type="term" value="P:glycerolipid metabolic process"/>
    <property type="evidence" value="ECO:0007669"/>
    <property type="project" value="UniProtKB-ARBA"/>
</dbReference>
<dbReference type="PANTHER" id="PTHR24185:SF1">
    <property type="entry name" value="CALCIUM-INDEPENDENT PHOSPHOLIPASE A2-GAMMA"/>
    <property type="match status" value="1"/>
</dbReference>
<evidence type="ECO:0000256" key="1">
    <source>
        <dbReference type="ARBA" id="ARBA00022801"/>
    </source>
</evidence>
<dbReference type="PROSITE" id="PS51635">
    <property type="entry name" value="PNPLA"/>
    <property type="match status" value="1"/>
</dbReference>
<dbReference type="GO" id="GO:0016740">
    <property type="term" value="F:transferase activity"/>
    <property type="evidence" value="ECO:0007669"/>
    <property type="project" value="UniProtKB-KW"/>
</dbReference>
<dbReference type="PANTHER" id="PTHR24185">
    <property type="entry name" value="CALCIUM-INDEPENDENT PHOSPHOLIPASE A2-GAMMA"/>
    <property type="match status" value="1"/>
</dbReference>
<evidence type="ECO:0000313" key="6">
    <source>
        <dbReference type="EMBL" id="KAH7273059.1"/>
    </source>
</evidence>
<name>A0A9P9L2J9_FUSSL</name>
<keyword evidence="2 4" id="KW-0442">Lipid degradation</keyword>
<sequence>MTQTARLLCVDGGGIRGISSLLILEKVMHEIAKAEGLDDDPKPSQYFDLIGGTSTGGIIATMLGRLDMSVRDAITAYRMVAQEAFRPKHRISIPAPPTGTYCQDPACVSERAANQSSAAPCSHQEKLFRDDTCRKTAVLAITKDNVDAPATLFKTYDKSTSFKNCKIWEVVRATSAATTFFKSIKCGMDEIEFIDAGFGYNNPCDVLVGEAKQVFPDAQQILVVSIGTGMGNVVDIRNTRRSILGALKSMASNSSRVAREMAVRYRGSNDYFRFNVEQGLQDVTLSDWEQTSRISAHTHNYILENEARLEQCALRLVQLQSGAREAVQEVVAPGAGGYGIIPEMPAAKTSQELP</sequence>
<evidence type="ECO:0000313" key="7">
    <source>
        <dbReference type="Proteomes" id="UP000736672"/>
    </source>
</evidence>
<dbReference type="GO" id="GO:0019369">
    <property type="term" value="P:arachidonate metabolic process"/>
    <property type="evidence" value="ECO:0007669"/>
    <property type="project" value="TreeGrafter"/>
</dbReference>
<reference evidence="6" key="1">
    <citation type="journal article" date="2021" name="Nat. Commun.">
        <title>Genetic determinants of endophytism in the Arabidopsis root mycobiome.</title>
        <authorList>
            <person name="Mesny F."/>
            <person name="Miyauchi S."/>
            <person name="Thiergart T."/>
            <person name="Pickel B."/>
            <person name="Atanasova L."/>
            <person name="Karlsson M."/>
            <person name="Huettel B."/>
            <person name="Barry K.W."/>
            <person name="Haridas S."/>
            <person name="Chen C."/>
            <person name="Bauer D."/>
            <person name="Andreopoulos W."/>
            <person name="Pangilinan J."/>
            <person name="LaButti K."/>
            <person name="Riley R."/>
            <person name="Lipzen A."/>
            <person name="Clum A."/>
            <person name="Drula E."/>
            <person name="Henrissat B."/>
            <person name="Kohler A."/>
            <person name="Grigoriev I.V."/>
            <person name="Martin F.M."/>
            <person name="Hacquard S."/>
        </authorList>
    </citation>
    <scope>NUCLEOTIDE SEQUENCE</scope>
    <source>
        <strain evidence="6">FSSC 5 MPI-SDFR-AT-0091</strain>
    </source>
</reference>
<dbReference type="GO" id="GO:0016020">
    <property type="term" value="C:membrane"/>
    <property type="evidence" value="ECO:0007669"/>
    <property type="project" value="TreeGrafter"/>
</dbReference>
<accession>A0A9P9L2J9</accession>
<feature type="active site" description="Nucleophile" evidence="4">
    <location>
        <position position="54"/>
    </location>
</feature>
<feature type="active site" description="Proton acceptor" evidence="4">
    <location>
        <position position="195"/>
    </location>
</feature>
<evidence type="ECO:0000256" key="3">
    <source>
        <dbReference type="ARBA" id="ARBA00023098"/>
    </source>
</evidence>
<dbReference type="OrthoDB" id="1658288at2759"/>
<proteinExistence type="predicted"/>
<dbReference type="InterPro" id="IPR016035">
    <property type="entry name" value="Acyl_Trfase/lysoPLipase"/>
</dbReference>
<keyword evidence="7" id="KW-1185">Reference proteome</keyword>
<gene>
    <name evidence="6" type="ORF">B0J15DRAFT_193852</name>
</gene>
<feature type="domain" description="PNPLA" evidence="5">
    <location>
        <begin position="8"/>
        <end position="208"/>
    </location>
</feature>